<evidence type="ECO:0000256" key="1">
    <source>
        <dbReference type="SAM" id="MobiDB-lite"/>
    </source>
</evidence>
<name>A0A5N7MV92_9HYPH</name>
<keyword evidence="4" id="KW-1185">Reference proteome</keyword>
<protein>
    <submittedName>
        <fullName evidence="3">IS481 family transposase</fullName>
    </submittedName>
</protein>
<reference evidence="3 4" key="1">
    <citation type="journal article" date="2019" name="Syst. Appl. Microbiol.">
        <title>Microvirga tunisiensis sp. nov., a root nodule symbiotic bacterium isolated from Lupinus micranthus and L. luteus grown in Northern Tunisia.</title>
        <authorList>
            <person name="Msaddak A."/>
            <person name="Rejili M."/>
            <person name="Duran D."/>
            <person name="Mars M."/>
            <person name="Palacios J.M."/>
            <person name="Ruiz-Argueso T."/>
            <person name="Rey L."/>
            <person name="Imperial J."/>
        </authorList>
    </citation>
    <scope>NUCLEOTIDE SEQUENCE [LARGE SCALE GENOMIC DNA]</scope>
    <source>
        <strain evidence="3 4">Lmie10</strain>
    </source>
</reference>
<feature type="region of interest" description="Disordered" evidence="1">
    <location>
        <begin position="1"/>
        <end position="39"/>
    </location>
</feature>
<organism evidence="3 4">
    <name type="scientific">Microvirga tunisiensis</name>
    <dbReference type="NCBI Taxonomy" id="2108360"/>
    <lineage>
        <taxon>Bacteria</taxon>
        <taxon>Pseudomonadati</taxon>
        <taxon>Pseudomonadota</taxon>
        <taxon>Alphaproteobacteria</taxon>
        <taxon>Hyphomicrobiales</taxon>
        <taxon>Methylobacteriaceae</taxon>
        <taxon>Microvirga</taxon>
    </lineage>
</organism>
<comment type="caution">
    <text evidence="3">The sequence shown here is derived from an EMBL/GenBank/DDBJ whole genome shotgun (WGS) entry which is preliminary data.</text>
</comment>
<sequence>NRRRQRVLKGRSPDEVVRSRLAAEPKLANRRYKPPDADALPPALQVIAHAKEVSHPDS</sequence>
<proteinExistence type="predicted"/>
<feature type="compositionally biased region" description="Basic and acidic residues" evidence="1">
    <location>
        <begin position="11"/>
        <end position="23"/>
    </location>
</feature>
<gene>
    <name evidence="2" type="ORF">FS320_27140</name>
    <name evidence="3" type="ORF">FS320_39080</name>
</gene>
<evidence type="ECO:0000313" key="4">
    <source>
        <dbReference type="Proteomes" id="UP000403266"/>
    </source>
</evidence>
<accession>A0A5N7MV92</accession>
<evidence type="ECO:0000313" key="3">
    <source>
        <dbReference type="EMBL" id="MPR30808.1"/>
    </source>
</evidence>
<dbReference type="AlphaFoldDB" id="A0A5N7MV92"/>
<dbReference type="EMBL" id="VOSK01000451">
    <property type="protein sequence ID" value="MPR30808.1"/>
    <property type="molecule type" value="Genomic_DNA"/>
</dbReference>
<feature type="non-terminal residue" evidence="3">
    <location>
        <position position="1"/>
    </location>
</feature>
<dbReference type="Proteomes" id="UP000403266">
    <property type="component" value="Unassembled WGS sequence"/>
</dbReference>
<dbReference type="EMBL" id="VOSK01000167">
    <property type="protein sequence ID" value="MPR28715.1"/>
    <property type="molecule type" value="Genomic_DNA"/>
</dbReference>
<evidence type="ECO:0000313" key="2">
    <source>
        <dbReference type="EMBL" id="MPR28715.1"/>
    </source>
</evidence>